<organism evidence="3 4">
    <name type="scientific">Methylogaea oryzae</name>
    <dbReference type="NCBI Taxonomy" id="1295382"/>
    <lineage>
        <taxon>Bacteria</taxon>
        <taxon>Pseudomonadati</taxon>
        <taxon>Pseudomonadota</taxon>
        <taxon>Gammaproteobacteria</taxon>
        <taxon>Methylococcales</taxon>
        <taxon>Methylococcaceae</taxon>
        <taxon>Methylogaea</taxon>
    </lineage>
</organism>
<dbReference type="KEGG" id="moz:MoryE10_01400"/>
<dbReference type="InterPro" id="IPR045406">
    <property type="entry name" value="DUF6513"/>
</dbReference>
<dbReference type="RefSeq" id="WP_221047908.1">
    <property type="nucleotide sequence ID" value="NZ_AP019782.1"/>
</dbReference>
<dbReference type="PROSITE" id="PS50972">
    <property type="entry name" value="PTERIN_BINDING"/>
    <property type="match status" value="1"/>
</dbReference>
<evidence type="ECO:0000256" key="1">
    <source>
        <dbReference type="SAM" id="MobiDB-lite"/>
    </source>
</evidence>
<dbReference type="EMBL" id="AP019782">
    <property type="protein sequence ID" value="BBL69534.1"/>
    <property type="molecule type" value="Genomic_DNA"/>
</dbReference>
<sequence>MAEHILFLTGKLAERQLRHVLETMRPEFAYTVHQLGLKVAALMTADMIQRRLKDTFGADWVMVPGRCRGDLEALSDAMGIRFVRGPEELKDLPAYFGKARQKPDLSHYEVAIFAEITDAPHLDIDAILRQARDYRQDGADVIDLGCLPSTPFPHMEQAIAALKAEGFKVSLDSLENDDLLRGGKAGADFLLSLHEDSLWIADEVASTPILIPAKHGDLDSLDRAIAALDAKGRDYLVDPILDPIHFGFTDSLARYHETRRRHPQAKILMGVGNLTELTHADTAGMNALLLGVCSELNVSAILATQVSQHARKAVAEADAARRIMHAAHRLGTLPKHIDDRLMALHEPAPFPYSPDEIAELQRDIHDPSYRIQISNAGLHIFNRDGLHTAASPFELFPKLGVENDGGHAFYLGVELARAEVAWQLGKRYAQDEPLRWGCAVRPAEEQVDPHAYKPAGSTLQKKHETEADQQPPLPTGEG</sequence>
<reference evidence="3" key="1">
    <citation type="submission" date="2019-06" db="EMBL/GenBank/DDBJ databases">
        <title>Complete genome sequence of Methylogaea oryzae strain JCM16910.</title>
        <authorList>
            <person name="Asakawa S."/>
        </authorList>
    </citation>
    <scope>NUCLEOTIDE SEQUENCE</scope>
    <source>
        <strain evidence="3">E10</strain>
    </source>
</reference>
<gene>
    <name evidence="3" type="ORF">MoryE10_01400</name>
</gene>
<protein>
    <submittedName>
        <fullName evidence="3">Dihydropteroate synthase</fullName>
    </submittedName>
</protein>
<name>A0A8D4VLM9_9GAMM</name>
<dbReference type="AlphaFoldDB" id="A0A8D4VLM9"/>
<feature type="region of interest" description="Disordered" evidence="1">
    <location>
        <begin position="445"/>
        <end position="478"/>
    </location>
</feature>
<keyword evidence="4" id="KW-1185">Reference proteome</keyword>
<feature type="domain" description="Pterin-binding" evidence="2">
    <location>
        <begin position="93"/>
        <end position="325"/>
    </location>
</feature>
<accession>A0A8D4VLM9</accession>
<evidence type="ECO:0000313" key="4">
    <source>
        <dbReference type="Proteomes" id="UP000824988"/>
    </source>
</evidence>
<dbReference type="Proteomes" id="UP000824988">
    <property type="component" value="Chromosome"/>
</dbReference>
<dbReference type="InterPro" id="IPR000489">
    <property type="entry name" value="Pterin-binding_dom"/>
</dbReference>
<dbReference type="Pfam" id="PF20123">
    <property type="entry name" value="DUF6513"/>
    <property type="match status" value="1"/>
</dbReference>
<dbReference type="GO" id="GO:0042558">
    <property type="term" value="P:pteridine-containing compound metabolic process"/>
    <property type="evidence" value="ECO:0007669"/>
    <property type="project" value="InterPro"/>
</dbReference>
<evidence type="ECO:0000313" key="3">
    <source>
        <dbReference type="EMBL" id="BBL69534.1"/>
    </source>
</evidence>
<proteinExistence type="predicted"/>
<evidence type="ECO:0000259" key="2">
    <source>
        <dbReference type="PROSITE" id="PS50972"/>
    </source>
</evidence>